<evidence type="ECO:0000256" key="6">
    <source>
        <dbReference type="ARBA" id="ARBA00022516"/>
    </source>
</evidence>
<comment type="caution">
    <text evidence="11">The sequence shown here is derived from an EMBL/GenBank/DDBJ whole genome shotgun (WGS) entry which is preliminary data.</text>
</comment>
<dbReference type="InterPro" id="IPR013114">
    <property type="entry name" value="FabA_FabZ"/>
</dbReference>
<keyword evidence="7" id="KW-0441">Lipid A biosynthesis</keyword>
<evidence type="ECO:0000256" key="2">
    <source>
        <dbReference type="ARBA" id="ARBA00004496"/>
    </source>
</evidence>
<evidence type="ECO:0000256" key="1">
    <source>
        <dbReference type="ARBA" id="ARBA00001055"/>
    </source>
</evidence>
<evidence type="ECO:0000256" key="9">
    <source>
        <dbReference type="ARBA" id="ARBA00023239"/>
    </source>
</evidence>
<dbReference type="PANTHER" id="PTHR30272">
    <property type="entry name" value="3-HYDROXYACYL-[ACYL-CARRIER-PROTEIN] DEHYDRATASE"/>
    <property type="match status" value="1"/>
</dbReference>
<evidence type="ECO:0000256" key="10">
    <source>
        <dbReference type="ARBA" id="ARBA00025049"/>
    </source>
</evidence>
<accession>A0ABT7UD05</accession>
<dbReference type="EC" id="4.2.1.59" evidence="4"/>
<dbReference type="NCBIfam" id="TIGR01750">
    <property type="entry name" value="fabZ"/>
    <property type="match status" value="1"/>
</dbReference>
<proteinExistence type="inferred from homology"/>
<comment type="similarity">
    <text evidence="3">Belongs to the thioester dehydratase family. FabZ subfamily.</text>
</comment>
<keyword evidence="8" id="KW-0443">Lipid metabolism</keyword>
<gene>
    <name evidence="11" type="primary">fabZ</name>
    <name evidence="11" type="ORF">QUV96_06445</name>
</gene>
<evidence type="ECO:0000313" key="11">
    <source>
        <dbReference type="EMBL" id="MDM8157275.1"/>
    </source>
</evidence>
<comment type="subcellular location">
    <subcellularLocation>
        <location evidence="2">Cytoplasm</location>
    </subcellularLocation>
</comment>
<keyword evidence="12" id="KW-1185">Reference proteome</keyword>
<reference evidence="11 12" key="2">
    <citation type="submission" date="2023-06" db="EMBL/GenBank/DDBJ databases">
        <title>Identification and characterization of horizontal gene transfer across gut microbiota members of farm animals based on homology search.</title>
        <authorList>
            <person name="Schwarzerova J."/>
            <person name="Nykrynova M."/>
            <person name="Jureckova K."/>
            <person name="Cejkova D."/>
            <person name="Rychlik I."/>
        </authorList>
    </citation>
    <scope>NUCLEOTIDE SEQUENCE [LARGE SCALE GENOMIC DNA]</scope>
    <source>
        <strain evidence="11 12">ET39</strain>
    </source>
</reference>
<dbReference type="EMBL" id="JAUDCG010000023">
    <property type="protein sequence ID" value="MDM8157275.1"/>
    <property type="molecule type" value="Genomic_DNA"/>
</dbReference>
<dbReference type="NCBIfam" id="NF000582">
    <property type="entry name" value="PRK00006.1"/>
    <property type="match status" value="1"/>
</dbReference>
<keyword evidence="9 11" id="KW-0456">Lyase</keyword>
<comment type="function">
    <text evidence="10">Involved in unsaturated fatty acids biosynthesis. Catalyzes the dehydration of short chain beta-hydroxyacyl-ACPs and long chain saturated and unsaturated beta-hydroxyacyl-ACPs.</text>
</comment>
<comment type="catalytic activity">
    <reaction evidence="1">
        <text>a (3R)-hydroxyacyl-[ACP] = a (2E)-enoyl-[ACP] + H2O</text>
        <dbReference type="Rhea" id="RHEA:13097"/>
        <dbReference type="Rhea" id="RHEA-COMP:9925"/>
        <dbReference type="Rhea" id="RHEA-COMP:9945"/>
        <dbReference type="ChEBI" id="CHEBI:15377"/>
        <dbReference type="ChEBI" id="CHEBI:78784"/>
        <dbReference type="ChEBI" id="CHEBI:78827"/>
        <dbReference type="EC" id="4.2.1.59"/>
    </reaction>
</comment>
<evidence type="ECO:0000256" key="8">
    <source>
        <dbReference type="ARBA" id="ARBA00023098"/>
    </source>
</evidence>
<dbReference type="PANTHER" id="PTHR30272:SF1">
    <property type="entry name" value="3-HYDROXYACYL-[ACYL-CARRIER-PROTEIN] DEHYDRATASE"/>
    <property type="match status" value="1"/>
</dbReference>
<dbReference type="CDD" id="cd01288">
    <property type="entry name" value="FabZ"/>
    <property type="match status" value="1"/>
</dbReference>
<dbReference type="InterPro" id="IPR029069">
    <property type="entry name" value="HotDog_dom_sf"/>
</dbReference>
<dbReference type="GO" id="GO:0019171">
    <property type="term" value="F:(3R)-hydroxyacyl-[acyl-carrier-protein] dehydratase activity"/>
    <property type="evidence" value="ECO:0007669"/>
    <property type="project" value="UniProtKB-EC"/>
</dbReference>
<evidence type="ECO:0000256" key="5">
    <source>
        <dbReference type="ARBA" id="ARBA00022490"/>
    </source>
</evidence>
<evidence type="ECO:0000313" key="12">
    <source>
        <dbReference type="Proteomes" id="UP001529340"/>
    </source>
</evidence>
<protein>
    <recommendedName>
        <fullName evidence="4">3-hydroxyacyl-[acyl-carrier-protein] dehydratase</fullName>
        <ecNumber evidence="4">4.2.1.59</ecNumber>
    </recommendedName>
</protein>
<keyword evidence="6" id="KW-0444">Lipid biosynthesis</keyword>
<evidence type="ECO:0000256" key="7">
    <source>
        <dbReference type="ARBA" id="ARBA00022556"/>
    </source>
</evidence>
<dbReference type="RefSeq" id="WP_289607743.1">
    <property type="nucleotide sequence ID" value="NZ_JAUDCG010000023.1"/>
</dbReference>
<evidence type="ECO:0000256" key="3">
    <source>
        <dbReference type="ARBA" id="ARBA00009174"/>
    </source>
</evidence>
<reference evidence="12" key="1">
    <citation type="submission" date="2023-06" db="EMBL/GenBank/DDBJ databases">
        <title>Identification and characterization of horizontal gene transfer across gut microbiota members of farm animals based on homology search.</title>
        <authorList>
            <person name="Zeman M."/>
            <person name="Kubasova T."/>
            <person name="Jahodarova E."/>
            <person name="Nykrynova M."/>
            <person name="Rychlik I."/>
        </authorList>
    </citation>
    <scope>NUCLEOTIDE SEQUENCE [LARGE SCALE GENOMIC DNA]</scope>
    <source>
        <strain evidence="12">ET39</strain>
    </source>
</reference>
<name>A0ABT7UD05_9FIRM</name>
<dbReference type="Pfam" id="PF07977">
    <property type="entry name" value="FabA"/>
    <property type="match status" value="1"/>
</dbReference>
<dbReference type="Gene3D" id="3.10.129.10">
    <property type="entry name" value="Hotdog Thioesterase"/>
    <property type="match status" value="1"/>
</dbReference>
<reference evidence="11 12" key="3">
    <citation type="submission" date="2023-06" db="EMBL/GenBank/DDBJ databases">
        <authorList>
            <person name="Zeman M."/>
            <person name="Kubasova T."/>
            <person name="Jahodarova E."/>
            <person name="Nykrynova M."/>
            <person name="Rychlik I."/>
        </authorList>
    </citation>
    <scope>NUCLEOTIDE SEQUENCE [LARGE SCALE GENOMIC DNA]</scope>
    <source>
        <strain evidence="11 12">ET39</strain>
    </source>
</reference>
<sequence>MLYNSNEIQQIIPHRYPFLLVDAIESINEEGTAIIGRKCVSANEMQFLGHFPQKHLLPGVLIVEALAQTGCVLLLSKEENKGKLGVFAGINKMRFRRPVIPGDVMRLEVKLTNQRAGIYFADVCASVDGEVAARGEIMCALMDAQG</sequence>
<dbReference type="SUPFAM" id="SSF54637">
    <property type="entry name" value="Thioesterase/thiol ester dehydrase-isomerase"/>
    <property type="match status" value="1"/>
</dbReference>
<organism evidence="11 12">
    <name type="scientific">Amedibacillus dolichus</name>
    <dbReference type="NCBI Taxonomy" id="31971"/>
    <lineage>
        <taxon>Bacteria</taxon>
        <taxon>Bacillati</taxon>
        <taxon>Bacillota</taxon>
        <taxon>Erysipelotrichia</taxon>
        <taxon>Erysipelotrichales</taxon>
        <taxon>Erysipelotrichaceae</taxon>
        <taxon>Amedibacillus</taxon>
    </lineage>
</organism>
<dbReference type="InterPro" id="IPR010084">
    <property type="entry name" value="FabZ"/>
</dbReference>
<evidence type="ECO:0000256" key="4">
    <source>
        <dbReference type="ARBA" id="ARBA00013167"/>
    </source>
</evidence>
<dbReference type="Proteomes" id="UP001529340">
    <property type="component" value="Unassembled WGS sequence"/>
</dbReference>
<keyword evidence="5" id="KW-0963">Cytoplasm</keyword>